<dbReference type="EMBL" id="CM042062">
    <property type="protein sequence ID" value="KAI3670089.1"/>
    <property type="molecule type" value="Genomic_DNA"/>
</dbReference>
<evidence type="ECO:0000313" key="2">
    <source>
        <dbReference type="Proteomes" id="UP001055879"/>
    </source>
</evidence>
<gene>
    <name evidence="1" type="ORF">L6452_41707</name>
</gene>
<name>A0ACB8XQK7_ARCLA</name>
<reference evidence="2" key="1">
    <citation type="journal article" date="2022" name="Mol. Ecol. Resour.">
        <title>The genomes of chicory, endive, great burdock and yacon provide insights into Asteraceae palaeo-polyploidization history and plant inulin production.</title>
        <authorList>
            <person name="Fan W."/>
            <person name="Wang S."/>
            <person name="Wang H."/>
            <person name="Wang A."/>
            <person name="Jiang F."/>
            <person name="Liu H."/>
            <person name="Zhao H."/>
            <person name="Xu D."/>
            <person name="Zhang Y."/>
        </authorList>
    </citation>
    <scope>NUCLEOTIDE SEQUENCE [LARGE SCALE GENOMIC DNA]</scope>
    <source>
        <strain evidence="2">cv. Niubang</strain>
    </source>
</reference>
<evidence type="ECO:0000313" key="1">
    <source>
        <dbReference type="EMBL" id="KAI3670089.1"/>
    </source>
</evidence>
<reference evidence="1 2" key="2">
    <citation type="journal article" date="2022" name="Mol. Ecol. Resour.">
        <title>The genomes of chicory, endive, great burdock and yacon provide insights into Asteraceae paleo-polyploidization history and plant inulin production.</title>
        <authorList>
            <person name="Fan W."/>
            <person name="Wang S."/>
            <person name="Wang H."/>
            <person name="Wang A."/>
            <person name="Jiang F."/>
            <person name="Liu H."/>
            <person name="Zhao H."/>
            <person name="Xu D."/>
            <person name="Zhang Y."/>
        </authorList>
    </citation>
    <scope>NUCLEOTIDE SEQUENCE [LARGE SCALE GENOMIC DNA]</scope>
    <source>
        <strain evidence="2">cv. Niubang</strain>
    </source>
</reference>
<accession>A0ACB8XQK7</accession>
<comment type="caution">
    <text evidence="1">The sequence shown here is derived from an EMBL/GenBank/DDBJ whole genome shotgun (WGS) entry which is preliminary data.</text>
</comment>
<proteinExistence type="predicted"/>
<protein>
    <submittedName>
        <fullName evidence="1">Uncharacterized protein</fullName>
    </submittedName>
</protein>
<organism evidence="1 2">
    <name type="scientific">Arctium lappa</name>
    <name type="common">Greater burdock</name>
    <name type="synonym">Lappa major</name>
    <dbReference type="NCBI Taxonomy" id="4217"/>
    <lineage>
        <taxon>Eukaryota</taxon>
        <taxon>Viridiplantae</taxon>
        <taxon>Streptophyta</taxon>
        <taxon>Embryophyta</taxon>
        <taxon>Tracheophyta</taxon>
        <taxon>Spermatophyta</taxon>
        <taxon>Magnoliopsida</taxon>
        <taxon>eudicotyledons</taxon>
        <taxon>Gunneridae</taxon>
        <taxon>Pentapetalae</taxon>
        <taxon>asterids</taxon>
        <taxon>campanulids</taxon>
        <taxon>Asterales</taxon>
        <taxon>Asteraceae</taxon>
        <taxon>Carduoideae</taxon>
        <taxon>Cardueae</taxon>
        <taxon>Arctiinae</taxon>
        <taxon>Arctium</taxon>
    </lineage>
</organism>
<sequence>MAVSLLSFRHQNLKNNPIWCFSTRFSHPRNIRFRISPSKFKIGSSCCYTFDGRKPNSNSPNIEKYVDFIPGGSWWNLEDEDEAGNLKTTNPITVWYVLRRIWELVADDKLVIYIGFGSLTLAALAEISIPNLLTASIFAAQNGEVLVFYRNLKLLIFLCFASGICSGLRSGCFGIANVVLLKRLRETLYANLLFQDVSFFDRELVGNLTSRLGADCQKLSHVIENNLHLIARNSLQGTGALINLLTLSWPLALSACFICTLLCVIFLVYGRYQKKAAKLIQDFTARGNEVSEETLSLVRTVRVNGTETKEHERYKQWLDKLAIASVRESAAYGLWNLSFSTLYRSTQVFAIVLGGMSILTGHASAEQLTKYVLYCEWLIYAAWRLADNFSSLLQSVGASEKVFQLIDVLPSDQFSAKGVRLQRLTGKFKFINVSFHYPSRMTMPTLEEVNISVEAKEVIAIVGLSGSGKSTLVHLLLGLYEPTHGEILIDGHPLKDLDIRWLRQNIGYVGQEPHLFRMDIKSNIRYGCSRDIKQEDVEWAAKQAYAHEFICSLPDGYETIVDDELLSGGQKQRIAIARAIIRDPLILILDEPTSALDAESEYYIQELMVRLKTDTKAKRSILFIAHRLSTARAADRIVVMDGGRVVEMGDHDKLLQQNGLYARLHLLQMEGL</sequence>
<keyword evidence="2" id="KW-1185">Reference proteome</keyword>
<dbReference type="Proteomes" id="UP001055879">
    <property type="component" value="Linkage Group LG16"/>
</dbReference>